<evidence type="ECO:0000256" key="1">
    <source>
        <dbReference type="SAM" id="Phobius"/>
    </source>
</evidence>
<name>A0A067BIF5_SAPPC</name>
<dbReference type="OrthoDB" id="540213at2759"/>
<proteinExistence type="predicted"/>
<keyword evidence="1" id="KW-0472">Membrane</keyword>
<dbReference type="RefSeq" id="XP_012211335.1">
    <property type="nucleotide sequence ID" value="XM_012355945.1"/>
</dbReference>
<dbReference type="VEuPathDB" id="FungiDB:SPRG_21761"/>
<gene>
    <name evidence="3" type="ORF">SPRG_21761</name>
</gene>
<evidence type="ECO:0000313" key="3">
    <source>
        <dbReference type="EMBL" id="KDO17958.1"/>
    </source>
</evidence>
<keyword evidence="2" id="KW-0732">Signal</keyword>
<sequence>MSMRWLLSALAAVAAMDPSANPNCYLVPILVISPHTPLPAMNCVNKPFPAGDCMKEVVRATLTTVDTIKTHGTEWNCLGDADHVEYASSVHYRGDSTLRLIKHQMAIKLDTPKSFLGLPADTPWSLHGPYFDASLLRNHVAHHIFRQTGPPKEALHAPSVDPCWVTVGSYGRMWWLTPTCSGFGWCAQGPGAKCQCTAGRKTFDCSPNPPSHLIAITASSEDSTAMSNPLVWAGAAAALTAVAVIIVIKRKRNPGYETL</sequence>
<keyword evidence="1" id="KW-1133">Transmembrane helix</keyword>
<keyword evidence="4" id="KW-1185">Reference proteome</keyword>
<feature type="chain" id="PRO_5012475103" description="EGF-like domain-containing protein" evidence="2">
    <location>
        <begin position="16"/>
        <end position="259"/>
    </location>
</feature>
<dbReference type="Proteomes" id="UP000030745">
    <property type="component" value="Unassembled WGS sequence"/>
</dbReference>
<evidence type="ECO:0000313" key="4">
    <source>
        <dbReference type="Proteomes" id="UP000030745"/>
    </source>
</evidence>
<keyword evidence="1" id="KW-0812">Transmembrane</keyword>
<dbReference type="AlphaFoldDB" id="A0A067BIF5"/>
<accession>A0A067BIF5</accession>
<dbReference type="GeneID" id="24142329"/>
<feature type="signal peptide" evidence="2">
    <location>
        <begin position="1"/>
        <end position="15"/>
    </location>
</feature>
<protein>
    <recommendedName>
        <fullName evidence="5">EGF-like domain-containing protein</fullName>
    </recommendedName>
</protein>
<dbReference type="EMBL" id="KK583525">
    <property type="protein sequence ID" value="KDO17958.1"/>
    <property type="molecule type" value="Genomic_DNA"/>
</dbReference>
<reference evidence="3 4" key="1">
    <citation type="journal article" date="2013" name="PLoS Genet.">
        <title>Distinctive expansion of potential virulence genes in the genome of the oomycete fish pathogen Saprolegnia parasitica.</title>
        <authorList>
            <person name="Jiang R.H."/>
            <person name="de Bruijn I."/>
            <person name="Haas B.J."/>
            <person name="Belmonte R."/>
            <person name="Lobach L."/>
            <person name="Christie J."/>
            <person name="van den Ackerveken G."/>
            <person name="Bottin A."/>
            <person name="Bulone V."/>
            <person name="Diaz-Moreno S.M."/>
            <person name="Dumas B."/>
            <person name="Fan L."/>
            <person name="Gaulin E."/>
            <person name="Govers F."/>
            <person name="Grenville-Briggs L.J."/>
            <person name="Horner N.R."/>
            <person name="Levin J.Z."/>
            <person name="Mammella M."/>
            <person name="Meijer H.J."/>
            <person name="Morris P."/>
            <person name="Nusbaum C."/>
            <person name="Oome S."/>
            <person name="Phillips A.J."/>
            <person name="van Rooyen D."/>
            <person name="Rzeszutek E."/>
            <person name="Saraiva M."/>
            <person name="Secombes C.J."/>
            <person name="Seidl M.F."/>
            <person name="Snel B."/>
            <person name="Stassen J.H."/>
            <person name="Sykes S."/>
            <person name="Tripathy S."/>
            <person name="van den Berg H."/>
            <person name="Vega-Arreguin J.C."/>
            <person name="Wawra S."/>
            <person name="Young S.K."/>
            <person name="Zeng Q."/>
            <person name="Dieguez-Uribeondo J."/>
            <person name="Russ C."/>
            <person name="Tyler B.M."/>
            <person name="van West P."/>
        </authorList>
    </citation>
    <scope>NUCLEOTIDE SEQUENCE [LARGE SCALE GENOMIC DNA]</scope>
    <source>
        <strain evidence="3 4">CBS 223.65</strain>
    </source>
</reference>
<dbReference type="KEGG" id="spar:SPRG_21761"/>
<dbReference type="STRING" id="695850.A0A067BIF5"/>
<feature type="transmembrane region" description="Helical" evidence="1">
    <location>
        <begin position="230"/>
        <end position="248"/>
    </location>
</feature>
<evidence type="ECO:0000256" key="2">
    <source>
        <dbReference type="SAM" id="SignalP"/>
    </source>
</evidence>
<organism evidence="3 4">
    <name type="scientific">Saprolegnia parasitica (strain CBS 223.65)</name>
    <dbReference type="NCBI Taxonomy" id="695850"/>
    <lineage>
        <taxon>Eukaryota</taxon>
        <taxon>Sar</taxon>
        <taxon>Stramenopiles</taxon>
        <taxon>Oomycota</taxon>
        <taxon>Saprolegniomycetes</taxon>
        <taxon>Saprolegniales</taxon>
        <taxon>Saprolegniaceae</taxon>
        <taxon>Saprolegnia</taxon>
    </lineage>
</organism>
<evidence type="ECO:0008006" key="5">
    <source>
        <dbReference type="Google" id="ProtNLM"/>
    </source>
</evidence>